<evidence type="ECO:0008006" key="3">
    <source>
        <dbReference type="Google" id="ProtNLM"/>
    </source>
</evidence>
<dbReference type="Proteomes" id="UP000076959">
    <property type="component" value="Unassembled WGS sequence"/>
</dbReference>
<dbReference type="OrthoDB" id="8138936at2"/>
<reference evidence="1 2" key="1">
    <citation type="submission" date="2016-03" db="EMBL/GenBank/DDBJ databases">
        <title>Draft Genome Sequence of the Strain BR 10245 (Bradyrhizobium sp.) isolated from nodules of Centrolobium paraense.</title>
        <authorList>
            <person name="Simoes-Araujo J.L.Sr."/>
            <person name="Barauna A.C."/>
            <person name="Silva K."/>
            <person name="Zilli J.E."/>
        </authorList>
    </citation>
    <scope>NUCLEOTIDE SEQUENCE [LARGE SCALE GENOMIC DNA]</scope>
    <source>
        <strain evidence="1 2">BR 10245</strain>
    </source>
</reference>
<gene>
    <name evidence="1" type="ORF">AYJ54_32275</name>
</gene>
<sequence length="90" mass="9580">MAEAKLSARAKRIVAAGKLAYGETRWQSPLARAAGLSPALLQKIADGSRSVTDEVEDQIVAALLDEVARLERAALKLSALIGRILAAREK</sequence>
<dbReference type="EMBL" id="LUUB01000114">
    <property type="protein sequence ID" value="OAE99957.1"/>
    <property type="molecule type" value="Genomic_DNA"/>
</dbReference>
<evidence type="ECO:0000313" key="1">
    <source>
        <dbReference type="EMBL" id="OAE99957.1"/>
    </source>
</evidence>
<comment type="caution">
    <text evidence="1">The sequence shown here is derived from an EMBL/GenBank/DDBJ whole genome shotgun (WGS) entry which is preliminary data.</text>
</comment>
<evidence type="ECO:0000313" key="2">
    <source>
        <dbReference type="Proteomes" id="UP000076959"/>
    </source>
</evidence>
<proteinExistence type="predicted"/>
<keyword evidence="2" id="KW-1185">Reference proteome</keyword>
<dbReference type="AlphaFoldDB" id="A0A176Y9Q6"/>
<dbReference type="RefSeq" id="WP_063708218.1">
    <property type="nucleotide sequence ID" value="NZ_LUUB01000114.1"/>
</dbReference>
<accession>A0A176Y9Q6</accession>
<protein>
    <recommendedName>
        <fullName evidence="3">HTH cro/C1-type domain-containing protein</fullName>
    </recommendedName>
</protein>
<organism evidence="1 2">
    <name type="scientific">Bradyrhizobium centrolobii</name>
    <dbReference type="NCBI Taxonomy" id="1505087"/>
    <lineage>
        <taxon>Bacteria</taxon>
        <taxon>Pseudomonadati</taxon>
        <taxon>Pseudomonadota</taxon>
        <taxon>Alphaproteobacteria</taxon>
        <taxon>Hyphomicrobiales</taxon>
        <taxon>Nitrobacteraceae</taxon>
        <taxon>Bradyrhizobium</taxon>
    </lineage>
</organism>
<name>A0A176Y9Q6_9BRAD</name>